<dbReference type="RefSeq" id="WP_204200259.1">
    <property type="nucleotide sequence ID" value="NZ_JAFEMC010000006.1"/>
</dbReference>
<organism evidence="3 4">
    <name type="scientific">Sphingomonas longa</name>
    <dbReference type="NCBI Taxonomy" id="2778730"/>
    <lineage>
        <taxon>Bacteria</taxon>
        <taxon>Pseudomonadati</taxon>
        <taxon>Pseudomonadota</taxon>
        <taxon>Alphaproteobacteria</taxon>
        <taxon>Sphingomonadales</taxon>
        <taxon>Sphingomonadaceae</taxon>
        <taxon>Sphingomonas</taxon>
    </lineage>
</organism>
<evidence type="ECO:0000256" key="2">
    <source>
        <dbReference type="SAM" id="Phobius"/>
    </source>
</evidence>
<keyword evidence="4" id="KW-1185">Reference proteome</keyword>
<reference evidence="3 4" key="1">
    <citation type="submission" date="2020-12" db="EMBL/GenBank/DDBJ databases">
        <title>Sphingomonas sp.</title>
        <authorList>
            <person name="Kim M.K."/>
        </authorList>
    </citation>
    <scope>NUCLEOTIDE SEQUENCE [LARGE SCALE GENOMIC DNA]</scope>
    <source>
        <strain evidence="3 4">BT552</strain>
    </source>
</reference>
<dbReference type="EMBL" id="JAFEMC010000006">
    <property type="protein sequence ID" value="MBM6578166.1"/>
    <property type="molecule type" value="Genomic_DNA"/>
</dbReference>
<sequence>MPDSAIGVEGRTVRCANCRHSWFQEPTPVDLPPEPLTPLAAEAEPVRAEPPQPEEPPVFADPSYSDPMQPEPAFAEPVYAGPAVEQQAEDYDAFAHQAPFKPRRKPARFWTLLAVLAGLLMLVGAAAILWVGAPGLAQQLGLSIGPAESPLRLRDNPIERRELENGSELFAVSGQVINPSSERQRVPDIRAELRDAQGRLVYSWTITPERRTLAPGTTLDFNSAKLDVPSNSKQLELTFAGDGGA</sequence>
<gene>
    <name evidence="3" type="ORF">ILT43_17420</name>
</gene>
<dbReference type="InterPro" id="IPR047676">
    <property type="entry name" value="FxLYD_dom"/>
</dbReference>
<accession>A0ABS2DB49</accession>
<dbReference type="NCBIfam" id="NF038353">
    <property type="entry name" value="FxLYD_dom"/>
    <property type="match status" value="1"/>
</dbReference>
<keyword evidence="2" id="KW-0812">Transmembrane</keyword>
<evidence type="ECO:0000256" key="1">
    <source>
        <dbReference type="SAM" id="MobiDB-lite"/>
    </source>
</evidence>
<keyword evidence="2" id="KW-0472">Membrane</keyword>
<evidence type="ECO:0000313" key="4">
    <source>
        <dbReference type="Proteomes" id="UP000763641"/>
    </source>
</evidence>
<feature type="transmembrane region" description="Helical" evidence="2">
    <location>
        <begin position="109"/>
        <end position="133"/>
    </location>
</feature>
<protein>
    <recommendedName>
        <fullName evidence="5">Zinc finger/thioredoxin putative domain-containing protein</fullName>
    </recommendedName>
</protein>
<evidence type="ECO:0008006" key="5">
    <source>
        <dbReference type="Google" id="ProtNLM"/>
    </source>
</evidence>
<dbReference type="Proteomes" id="UP000763641">
    <property type="component" value="Unassembled WGS sequence"/>
</dbReference>
<comment type="caution">
    <text evidence="3">The sequence shown here is derived from an EMBL/GenBank/DDBJ whole genome shotgun (WGS) entry which is preliminary data.</text>
</comment>
<proteinExistence type="predicted"/>
<feature type="region of interest" description="Disordered" evidence="1">
    <location>
        <begin position="24"/>
        <end position="64"/>
    </location>
</feature>
<dbReference type="NCBIfam" id="TIGR02098">
    <property type="entry name" value="MJ0042_CXXC"/>
    <property type="match status" value="1"/>
</dbReference>
<name>A0ABS2DB49_9SPHN</name>
<dbReference type="InterPro" id="IPR011723">
    <property type="entry name" value="Znf/thioredoxin_put"/>
</dbReference>
<evidence type="ECO:0000313" key="3">
    <source>
        <dbReference type="EMBL" id="MBM6578166.1"/>
    </source>
</evidence>
<keyword evidence="2" id="KW-1133">Transmembrane helix</keyword>